<dbReference type="EMBL" id="JBAMMX010000027">
    <property type="protein sequence ID" value="KAK6913054.1"/>
    <property type="molecule type" value="Genomic_DNA"/>
</dbReference>
<keyword evidence="1" id="KW-0812">Transmembrane</keyword>
<dbReference type="Proteomes" id="UP001370490">
    <property type="component" value="Unassembled WGS sequence"/>
</dbReference>
<comment type="caution">
    <text evidence="2">The sequence shown here is derived from an EMBL/GenBank/DDBJ whole genome shotgun (WGS) entry which is preliminary data.</text>
</comment>
<dbReference type="InterPro" id="IPR036554">
    <property type="entry name" value="GHMP_kinase_C_sf"/>
</dbReference>
<accession>A0AAN8UI10</accession>
<keyword evidence="1" id="KW-0472">Membrane</keyword>
<organism evidence="2 3">
    <name type="scientific">Dillenia turbinata</name>
    <dbReference type="NCBI Taxonomy" id="194707"/>
    <lineage>
        <taxon>Eukaryota</taxon>
        <taxon>Viridiplantae</taxon>
        <taxon>Streptophyta</taxon>
        <taxon>Embryophyta</taxon>
        <taxon>Tracheophyta</taxon>
        <taxon>Spermatophyta</taxon>
        <taxon>Magnoliopsida</taxon>
        <taxon>eudicotyledons</taxon>
        <taxon>Gunneridae</taxon>
        <taxon>Pentapetalae</taxon>
        <taxon>Dilleniales</taxon>
        <taxon>Dilleniaceae</taxon>
        <taxon>Dillenia</taxon>
    </lineage>
</organism>
<evidence type="ECO:0000256" key="1">
    <source>
        <dbReference type="SAM" id="Phobius"/>
    </source>
</evidence>
<dbReference type="Gene3D" id="3.30.230.120">
    <property type="match status" value="1"/>
</dbReference>
<sequence length="339" mass="37767">MSYPRILTIPEKWNPTLSGPSSTTTIIEHKSYARIALLGNPSDVYCGKTISPSLGNFSAEVKLKRSDELNIQPYRHHDLAKFQIVKRLETEGYYGGVRLLMTISLSGDIAKRTRFIFMIRILLFPVILMFLVRVSGSSAFVSANLNCLLDFYKVRHLIKVEVRPNLVLSVENELGIVAGFQDWDFSKEHMDKLGHGIYKRMDANHLLPLHLFYAENSSDSGKAHNTVRQGWLNDDKFIISSMSEVTSLAMSMFGDNALGPLNIKTIEVARSVGAAAKFTGSGGAFVLYRPDGPSQVKRLEDAWQQVGFIVKPVKVMSSFLSEADPQTLPQTPVSTESHV</sequence>
<evidence type="ECO:0000313" key="3">
    <source>
        <dbReference type="Proteomes" id="UP001370490"/>
    </source>
</evidence>
<keyword evidence="3" id="KW-1185">Reference proteome</keyword>
<gene>
    <name evidence="2" type="ORF">RJ641_022655</name>
</gene>
<protein>
    <recommendedName>
        <fullName evidence="4">GHMP kinase C-terminal domain-containing protein</fullName>
    </recommendedName>
</protein>
<evidence type="ECO:0008006" key="4">
    <source>
        <dbReference type="Google" id="ProtNLM"/>
    </source>
</evidence>
<dbReference type="InterPro" id="IPR053034">
    <property type="entry name" value="Glucuronokinase-like"/>
</dbReference>
<evidence type="ECO:0000313" key="2">
    <source>
        <dbReference type="EMBL" id="KAK6913054.1"/>
    </source>
</evidence>
<dbReference type="AlphaFoldDB" id="A0AAN8UI10"/>
<dbReference type="PANTHER" id="PTHR38710:SF1">
    <property type="entry name" value="WITH PUTATIVE URIDYL PYROPHOSPHORYLASE-RELATED"/>
    <property type="match status" value="1"/>
</dbReference>
<dbReference type="PANTHER" id="PTHR38710">
    <property type="entry name" value="WITH PUTATIVE URIDYL PYROPHOSPHORYLASE-RELATED"/>
    <property type="match status" value="1"/>
</dbReference>
<dbReference type="SUPFAM" id="SSF55060">
    <property type="entry name" value="GHMP Kinase, C-terminal domain"/>
    <property type="match status" value="1"/>
</dbReference>
<feature type="transmembrane region" description="Helical" evidence="1">
    <location>
        <begin position="115"/>
        <end position="132"/>
    </location>
</feature>
<reference evidence="2 3" key="1">
    <citation type="submission" date="2023-12" db="EMBL/GenBank/DDBJ databases">
        <title>A high-quality genome assembly for Dillenia turbinata (Dilleniales).</title>
        <authorList>
            <person name="Chanderbali A."/>
        </authorList>
    </citation>
    <scope>NUCLEOTIDE SEQUENCE [LARGE SCALE GENOMIC DNA]</scope>
    <source>
        <strain evidence="2">LSX21</strain>
        <tissue evidence="2">Leaf</tissue>
    </source>
</reference>
<name>A0AAN8UI10_9MAGN</name>
<keyword evidence="1" id="KW-1133">Transmembrane helix</keyword>
<proteinExistence type="predicted"/>